<keyword evidence="2 3" id="KW-0560">Oxidoreductase</keyword>
<comment type="similarity">
    <text evidence="1">Belongs to the short-chain dehydrogenases/reductases (SDR) family.</text>
</comment>
<dbReference type="EC" id="1.1.1.-" evidence="3"/>
<dbReference type="EMBL" id="JBHUGY010000027">
    <property type="protein sequence ID" value="MFD2054776.1"/>
    <property type="molecule type" value="Genomic_DNA"/>
</dbReference>
<dbReference type="InterPro" id="IPR002347">
    <property type="entry name" value="SDR_fam"/>
</dbReference>
<sequence length="246" mass="26498">MHDFGGRVLWLTGANGVISREIARIFLCLGAFCVLTDLDETGIKDFARELDSTEERVVGIKQDAGKSVDADAVAAEINRRFGKLDFLVTSAGLYRDQMIHDMTDEQWKLSTAVNLDGVFFTCRAAIPLLAKGGAVVNVASVAGHCGSYNHSSYATSKGGVLTFTRSLALELAPDVRVNAVSPGLIDTPMVKTLLEKQGQQLIASTPLKRMGRPQEVAQTVAYLCSDWASFITGETVHINGGRYIAS</sequence>
<dbReference type="RefSeq" id="WP_379020624.1">
    <property type="nucleotide sequence ID" value="NZ_JBHUGY010000027.1"/>
</dbReference>
<gene>
    <name evidence="3" type="ORF">ACFSQT_17265</name>
</gene>
<dbReference type="Proteomes" id="UP001597349">
    <property type="component" value="Unassembled WGS sequence"/>
</dbReference>
<evidence type="ECO:0000313" key="4">
    <source>
        <dbReference type="Proteomes" id="UP001597349"/>
    </source>
</evidence>
<dbReference type="PANTHER" id="PTHR24321">
    <property type="entry name" value="DEHYDROGENASES, SHORT CHAIN"/>
    <property type="match status" value="1"/>
</dbReference>
<dbReference type="GO" id="GO:0016491">
    <property type="term" value="F:oxidoreductase activity"/>
    <property type="evidence" value="ECO:0007669"/>
    <property type="project" value="UniProtKB-KW"/>
</dbReference>
<dbReference type="PROSITE" id="PS00061">
    <property type="entry name" value="ADH_SHORT"/>
    <property type="match status" value="1"/>
</dbReference>
<reference evidence="4" key="1">
    <citation type="journal article" date="2019" name="Int. J. Syst. Evol. Microbiol.">
        <title>The Global Catalogue of Microorganisms (GCM) 10K type strain sequencing project: providing services to taxonomists for standard genome sequencing and annotation.</title>
        <authorList>
            <consortium name="The Broad Institute Genomics Platform"/>
            <consortium name="The Broad Institute Genome Sequencing Center for Infectious Disease"/>
            <person name="Wu L."/>
            <person name="Ma J."/>
        </authorList>
    </citation>
    <scope>NUCLEOTIDE SEQUENCE [LARGE SCALE GENOMIC DNA]</scope>
    <source>
        <strain evidence="4">CGMCC 1.16226</strain>
    </source>
</reference>
<dbReference type="InterPro" id="IPR036291">
    <property type="entry name" value="NAD(P)-bd_dom_sf"/>
</dbReference>
<organism evidence="3 4">
    <name type="scientific">Mesorhizobium calcicola</name>
    <dbReference type="NCBI Taxonomy" id="1300310"/>
    <lineage>
        <taxon>Bacteria</taxon>
        <taxon>Pseudomonadati</taxon>
        <taxon>Pseudomonadota</taxon>
        <taxon>Alphaproteobacteria</taxon>
        <taxon>Hyphomicrobiales</taxon>
        <taxon>Phyllobacteriaceae</taxon>
        <taxon>Mesorhizobium</taxon>
    </lineage>
</organism>
<dbReference type="SUPFAM" id="SSF51735">
    <property type="entry name" value="NAD(P)-binding Rossmann-fold domains"/>
    <property type="match status" value="1"/>
</dbReference>
<protein>
    <submittedName>
        <fullName evidence="3">SDR family NAD(P)-dependent oxidoreductase</fullName>
        <ecNumber evidence="3">1.1.1.-</ecNumber>
    </submittedName>
</protein>
<dbReference type="InterPro" id="IPR020904">
    <property type="entry name" value="Sc_DH/Rdtase_CS"/>
</dbReference>
<accession>A0ABW4WDT2</accession>
<dbReference type="Pfam" id="PF13561">
    <property type="entry name" value="adh_short_C2"/>
    <property type="match status" value="1"/>
</dbReference>
<evidence type="ECO:0000313" key="3">
    <source>
        <dbReference type="EMBL" id="MFD2054776.1"/>
    </source>
</evidence>
<keyword evidence="4" id="KW-1185">Reference proteome</keyword>
<comment type="caution">
    <text evidence="3">The sequence shown here is derived from an EMBL/GenBank/DDBJ whole genome shotgun (WGS) entry which is preliminary data.</text>
</comment>
<name>A0ABW4WDT2_9HYPH</name>
<proteinExistence type="inferred from homology"/>
<evidence type="ECO:0000256" key="2">
    <source>
        <dbReference type="ARBA" id="ARBA00023002"/>
    </source>
</evidence>
<dbReference type="PANTHER" id="PTHR24321:SF8">
    <property type="entry name" value="ESTRADIOL 17-BETA-DEHYDROGENASE 8-RELATED"/>
    <property type="match status" value="1"/>
</dbReference>
<dbReference type="PRINTS" id="PR00081">
    <property type="entry name" value="GDHRDH"/>
</dbReference>
<dbReference type="Gene3D" id="3.40.50.720">
    <property type="entry name" value="NAD(P)-binding Rossmann-like Domain"/>
    <property type="match status" value="1"/>
</dbReference>
<evidence type="ECO:0000256" key="1">
    <source>
        <dbReference type="ARBA" id="ARBA00006484"/>
    </source>
</evidence>
<dbReference type="PRINTS" id="PR00080">
    <property type="entry name" value="SDRFAMILY"/>
</dbReference>